<dbReference type="HAMAP" id="MF_00135">
    <property type="entry name" value="PRAI"/>
    <property type="match status" value="1"/>
</dbReference>
<evidence type="ECO:0000256" key="6">
    <source>
        <dbReference type="ARBA" id="ARBA00022822"/>
    </source>
</evidence>
<evidence type="ECO:0000256" key="8">
    <source>
        <dbReference type="ARBA" id="ARBA00023235"/>
    </source>
</evidence>
<comment type="catalytic activity">
    <reaction evidence="1 9">
        <text>N-(5-phospho-beta-D-ribosyl)anthranilate = 1-(2-carboxyphenylamino)-1-deoxy-D-ribulose 5-phosphate</text>
        <dbReference type="Rhea" id="RHEA:21540"/>
        <dbReference type="ChEBI" id="CHEBI:18277"/>
        <dbReference type="ChEBI" id="CHEBI:58613"/>
        <dbReference type="EC" id="5.3.1.24"/>
    </reaction>
</comment>
<comment type="pathway">
    <text evidence="2 9">Amino-acid biosynthesis; L-tryptophan biosynthesis; L-tryptophan from chorismate: step 3/5.</text>
</comment>
<organism evidence="11 12">
    <name type="scientific">Paenibacillus aquistagni</name>
    <dbReference type="NCBI Taxonomy" id="1852522"/>
    <lineage>
        <taxon>Bacteria</taxon>
        <taxon>Bacillati</taxon>
        <taxon>Bacillota</taxon>
        <taxon>Bacilli</taxon>
        <taxon>Bacillales</taxon>
        <taxon>Paenibacillaceae</taxon>
        <taxon>Paenibacillus</taxon>
    </lineage>
</organism>
<evidence type="ECO:0000256" key="3">
    <source>
        <dbReference type="ARBA" id="ARBA00012572"/>
    </source>
</evidence>
<comment type="similarity">
    <text evidence="9">Belongs to the TrpF family.</text>
</comment>
<dbReference type="Proteomes" id="UP000193834">
    <property type="component" value="Unassembled WGS sequence"/>
</dbReference>
<keyword evidence="7 9" id="KW-0057">Aromatic amino acid biosynthesis</keyword>
<evidence type="ECO:0000256" key="2">
    <source>
        <dbReference type="ARBA" id="ARBA00004664"/>
    </source>
</evidence>
<keyword evidence="5 9" id="KW-0028">Amino-acid biosynthesis</keyword>
<dbReference type="AlphaFoldDB" id="A0A1X7JG52"/>
<dbReference type="InterPro" id="IPR011060">
    <property type="entry name" value="RibuloseP-bd_barrel"/>
</dbReference>
<name>A0A1X7JG52_9BACL</name>
<gene>
    <name evidence="9" type="primary">trpF</name>
    <name evidence="11" type="ORF">SAMN06295960_1532</name>
</gene>
<dbReference type="InterPro" id="IPR001240">
    <property type="entry name" value="PRAI_dom"/>
</dbReference>
<evidence type="ECO:0000256" key="7">
    <source>
        <dbReference type="ARBA" id="ARBA00023141"/>
    </source>
</evidence>
<dbReference type="Gene3D" id="3.20.20.70">
    <property type="entry name" value="Aldolase class I"/>
    <property type="match status" value="1"/>
</dbReference>
<evidence type="ECO:0000313" key="11">
    <source>
        <dbReference type="EMBL" id="SMG26714.1"/>
    </source>
</evidence>
<dbReference type="InterPro" id="IPR044643">
    <property type="entry name" value="TrpF_fam"/>
</dbReference>
<evidence type="ECO:0000256" key="4">
    <source>
        <dbReference type="ARBA" id="ARBA00022272"/>
    </source>
</evidence>
<evidence type="ECO:0000313" key="12">
    <source>
        <dbReference type="Proteomes" id="UP000193834"/>
    </source>
</evidence>
<evidence type="ECO:0000259" key="10">
    <source>
        <dbReference type="Pfam" id="PF00697"/>
    </source>
</evidence>
<dbReference type="GO" id="GO:0000162">
    <property type="term" value="P:L-tryptophan biosynthetic process"/>
    <property type="evidence" value="ECO:0007669"/>
    <property type="project" value="UniProtKB-UniRule"/>
</dbReference>
<keyword evidence="6 9" id="KW-0822">Tryptophan biosynthesis</keyword>
<sequence length="241" mass="26070">MKVKICGITTTGIASQVAVLKPDYMGFVFTKSKRQIDPLGAARIIESLQAEPCGSSVQYVGVFGCTSEQELSDVLKQVPLHAVQFHLPEDVTWIPTVRERYGVDIWVTVPIAQSVEHLSSDGAISEKLQAGALAKVNHIKHAISGLLLDTHDPVHGGGSGKSFRWELIPLIAEQIREMDVPLYAAGGLTADNVASLLQYPVDGVDVSSGVETKGVKDIEKVKQFIERVRSHDQSSTNLSIS</sequence>
<keyword evidence="8 9" id="KW-0413">Isomerase</keyword>
<reference evidence="11 12" key="1">
    <citation type="submission" date="2017-04" db="EMBL/GenBank/DDBJ databases">
        <authorList>
            <person name="Afonso C.L."/>
            <person name="Miller P.J."/>
            <person name="Scott M.A."/>
            <person name="Spackman E."/>
            <person name="Goraichik I."/>
            <person name="Dimitrov K.M."/>
            <person name="Suarez D.L."/>
            <person name="Swayne D.E."/>
        </authorList>
    </citation>
    <scope>NUCLEOTIDE SEQUENCE [LARGE SCALE GENOMIC DNA]</scope>
    <source>
        <strain evidence="11 12">11</strain>
    </source>
</reference>
<dbReference type="GO" id="GO:0004640">
    <property type="term" value="F:phosphoribosylanthranilate isomerase activity"/>
    <property type="evidence" value="ECO:0007669"/>
    <property type="project" value="UniProtKB-UniRule"/>
</dbReference>
<dbReference type="EC" id="5.3.1.24" evidence="3 9"/>
<dbReference type="PANTHER" id="PTHR42894:SF1">
    <property type="entry name" value="N-(5'-PHOSPHORIBOSYL)ANTHRANILATE ISOMERASE"/>
    <property type="match status" value="1"/>
</dbReference>
<dbReference type="Pfam" id="PF00697">
    <property type="entry name" value="PRAI"/>
    <property type="match status" value="1"/>
</dbReference>
<evidence type="ECO:0000256" key="5">
    <source>
        <dbReference type="ARBA" id="ARBA00022605"/>
    </source>
</evidence>
<dbReference type="UniPathway" id="UPA00035">
    <property type="reaction ID" value="UER00042"/>
</dbReference>
<keyword evidence="12" id="KW-1185">Reference proteome</keyword>
<feature type="domain" description="N-(5'phosphoribosyl) anthranilate isomerase (PRAI)" evidence="10">
    <location>
        <begin position="3"/>
        <end position="226"/>
    </location>
</feature>
<dbReference type="EMBL" id="FXAZ01000001">
    <property type="protein sequence ID" value="SMG26714.1"/>
    <property type="molecule type" value="Genomic_DNA"/>
</dbReference>
<dbReference type="PANTHER" id="PTHR42894">
    <property type="entry name" value="N-(5'-PHOSPHORIBOSYL)ANTHRANILATE ISOMERASE"/>
    <property type="match status" value="1"/>
</dbReference>
<protein>
    <recommendedName>
        <fullName evidence="4 9">N-(5'-phosphoribosyl)anthranilate isomerase</fullName>
        <shortName evidence="9">PRAI</shortName>
        <ecNumber evidence="3 9">5.3.1.24</ecNumber>
    </recommendedName>
</protein>
<proteinExistence type="inferred from homology"/>
<evidence type="ECO:0000256" key="1">
    <source>
        <dbReference type="ARBA" id="ARBA00001164"/>
    </source>
</evidence>
<accession>A0A1X7JG52</accession>
<evidence type="ECO:0000256" key="9">
    <source>
        <dbReference type="HAMAP-Rule" id="MF_00135"/>
    </source>
</evidence>
<dbReference type="CDD" id="cd00405">
    <property type="entry name" value="PRAI"/>
    <property type="match status" value="1"/>
</dbReference>
<dbReference type="InterPro" id="IPR013785">
    <property type="entry name" value="Aldolase_TIM"/>
</dbReference>
<dbReference type="RefSeq" id="WP_176228868.1">
    <property type="nucleotide sequence ID" value="NZ_FXAZ01000001.1"/>
</dbReference>
<dbReference type="SUPFAM" id="SSF51366">
    <property type="entry name" value="Ribulose-phoshate binding barrel"/>
    <property type="match status" value="1"/>
</dbReference>
<dbReference type="STRING" id="1852522.SAMN06295960_1532"/>